<feature type="binding site" evidence="4 6">
    <location>
        <begin position="21"/>
        <end position="22"/>
    </location>
    <ligand>
        <name>substrate</name>
    </ligand>
</feature>
<evidence type="ECO:0000256" key="6">
    <source>
        <dbReference type="PIRSR" id="PIRSR613078-2"/>
    </source>
</evidence>
<evidence type="ECO:0000313" key="9">
    <source>
        <dbReference type="EMBL" id="OGF99938.1"/>
    </source>
</evidence>
<feature type="binding site" evidence="4 6">
    <location>
        <begin position="85"/>
        <end position="88"/>
    </location>
    <ligand>
        <name>substrate</name>
    </ligand>
</feature>
<evidence type="ECO:0000256" key="7">
    <source>
        <dbReference type="PIRSR" id="PIRSR613078-3"/>
    </source>
</evidence>
<sequence>MAKIVLIRHGESEWNKIGLWTGWKDISLSRKGHREAKAAAKVVKDIFFHLSFSSDLERSWRTLEIILTELKLENIPVIKHHALKERHYGEFTGKNKWQIKKKVGAEKFKNIRRGWDEPIKDGETLKDVYDRVIPYYQESILPHLRSGKNVLLVAHGNSIRALIKHLEGISDSRITEVELATGEVILYDIDKQGKVKSSQKRRE</sequence>
<dbReference type="NCBIfam" id="TIGR01258">
    <property type="entry name" value="pgm_1"/>
    <property type="match status" value="2"/>
</dbReference>
<dbReference type="UniPathway" id="UPA00109">
    <property type="reaction ID" value="UER00186"/>
</dbReference>
<dbReference type="PANTHER" id="PTHR11931">
    <property type="entry name" value="PHOSPHOGLYCERATE MUTASE"/>
    <property type="match status" value="1"/>
</dbReference>
<comment type="pathway">
    <text evidence="4 8">Carbohydrate degradation; glycolysis; pyruvate from D-glyceraldehyde 3-phosphate: step 3/5.</text>
</comment>
<organism evidence="9 10">
    <name type="scientific">Candidatus Gottesmanbacteria bacterium RBG_16_38_7b</name>
    <dbReference type="NCBI Taxonomy" id="1798372"/>
    <lineage>
        <taxon>Bacteria</taxon>
        <taxon>Candidatus Gottesmaniibacteriota</taxon>
    </lineage>
</organism>
<dbReference type="Gene3D" id="3.40.50.1240">
    <property type="entry name" value="Phosphoglycerate mutase-like"/>
    <property type="match status" value="1"/>
</dbReference>
<dbReference type="PIRSF" id="PIRSF000709">
    <property type="entry name" value="6PFK_2-Ptase"/>
    <property type="match status" value="1"/>
</dbReference>
<evidence type="ECO:0000256" key="2">
    <source>
        <dbReference type="ARBA" id="ARBA00023152"/>
    </source>
</evidence>
<dbReference type="CDD" id="cd07067">
    <property type="entry name" value="HP_PGM_like"/>
    <property type="match status" value="1"/>
</dbReference>
<evidence type="ECO:0000256" key="8">
    <source>
        <dbReference type="RuleBase" id="RU004512"/>
    </source>
</evidence>
<keyword evidence="4" id="KW-0312">Gluconeogenesis</keyword>
<dbReference type="InterPro" id="IPR005952">
    <property type="entry name" value="Phosphogly_mut1"/>
</dbReference>
<keyword evidence="3 4" id="KW-0413">Isomerase</keyword>
<feature type="active site" description="Tele-phosphohistidine intermediate" evidence="4 5">
    <location>
        <position position="9"/>
    </location>
</feature>
<feature type="binding site" evidence="4 6">
    <location>
        <begin position="112"/>
        <end position="113"/>
    </location>
    <ligand>
        <name>substrate</name>
    </ligand>
</feature>
<evidence type="ECO:0000256" key="4">
    <source>
        <dbReference type="HAMAP-Rule" id="MF_01039"/>
    </source>
</evidence>
<dbReference type="AlphaFoldDB" id="A0A1F5YIA0"/>
<name>A0A1F5YIA0_9BACT</name>
<comment type="similarity">
    <text evidence="1 4">Belongs to the phosphoglycerate mutase family. BPG-dependent PGAM subfamily.</text>
</comment>
<dbReference type="EC" id="5.4.2.11" evidence="4 8"/>
<dbReference type="GO" id="GO:0006096">
    <property type="term" value="P:glycolytic process"/>
    <property type="evidence" value="ECO:0007669"/>
    <property type="project" value="UniProtKB-UniRule"/>
</dbReference>
<feature type="active site" description="Proton donor/acceptor" evidence="4 5">
    <location>
        <position position="85"/>
    </location>
</feature>
<dbReference type="Pfam" id="PF00300">
    <property type="entry name" value="His_Phos_1"/>
    <property type="match status" value="1"/>
</dbReference>
<evidence type="ECO:0000313" key="10">
    <source>
        <dbReference type="Proteomes" id="UP000177396"/>
    </source>
</evidence>
<dbReference type="Proteomes" id="UP000177396">
    <property type="component" value="Unassembled WGS sequence"/>
</dbReference>
<dbReference type="GO" id="GO:0006094">
    <property type="term" value="P:gluconeogenesis"/>
    <property type="evidence" value="ECO:0007669"/>
    <property type="project" value="UniProtKB-UniRule"/>
</dbReference>
<feature type="binding site" evidence="4 6">
    <location>
        <begin position="156"/>
        <end position="157"/>
    </location>
    <ligand>
        <name>substrate</name>
    </ligand>
</feature>
<proteinExistence type="inferred from homology"/>
<dbReference type="SUPFAM" id="SSF53254">
    <property type="entry name" value="Phosphoglycerate mutase-like"/>
    <property type="match status" value="1"/>
</dbReference>
<feature type="binding site" evidence="4 6">
    <location>
        <position position="58"/>
    </location>
    <ligand>
        <name>substrate</name>
    </ligand>
</feature>
<gene>
    <name evidence="4" type="primary">gpmA</name>
    <name evidence="9" type="ORF">A2153_05395</name>
</gene>
<comment type="caution">
    <text evidence="9">The sequence shown here is derived from an EMBL/GenBank/DDBJ whole genome shotgun (WGS) entry which is preliminary data.</text>
</comment>
<dbReference type="InterPro" id="IPR029033">
    <property type="entry name" value="His_PPase_superfam"/>
</dbReference>
<dbReference type="InterPro" id="IPR001345">
    <property type="entry name" value="PG/BPGM_mutase_AS"/>
</dbReference>
<comment type="function">
    <text evidence="4 8">Catalyzes the interconversion of 2-phosphoglycerate and 3-phosphoglycerate.</text>
</comment>
<dbReference type="SMART" id="SM00855">
    <property type="entry name" value="PGAM"/>
    <property type="match status" value="1"/>
</dbReference>
<reference evidence="9 10" key="1">
    <citation type="journal article" date="2016" name="Nat. Commun.">
        <title>Thousands of microbial genomes shed light on interconnected biogeochemical processes in an aquifer system.</title>
        <authorList>
            <person name="Anantharaman K."/>
            <person name="Brown C.T."/>
            <person name="Hug L.A."/>
            <person name="Sharon I."/>
            <person name="Castelle C.J."/>
            <person name="Probst A.J."/>
            <person name="Thomas B.C."/>
            <person name="Singh A."/>
            <person name="Wilkins M.J."/>
            <person name="Karaoz U."/>
            <person name="Brodie E.L."/>
            <person name="Williams K.H."/>
            <person name="Hubbard S.S."/>
            <person name="Banfield J.F."/>
        </authorList>
    </citation>
    <scope>NUCLEOTIDE SEQUENCE [LARGE SCALE GENOMIC DNA]</scope>
</reference>
<evidence type="ECO:0000256" key="1">
    <source>
        <dbReference type="ARBA" id="ARBA00006717"/>
    </source>
</evidence>
<feature type="site" description="Transition state stabilizer" evidence="4 7">
    <location>
        <position position="155"/>
    </location>
</feature>
<accession>A0A1F5YIA0</accession>
<dbReference type="HAMAP" id="MF_01039">
    <property type="entry name" value="PGAM_GpmA"/>
    <property type="match status" value="1"/>
</dbReference>
<dbReference type="InterPro" id="IPR013078">
    <property type="entry name" value="His_Pase_superF_clade-1"/>
</dbReference>
<protein>
    <recommendedName>
        <fullName evidence="4 8">2,3-bisphosphoglycerate-dependent phosphoglycerate mutase</fullName>
        <shortName evidence="4">BPG-dependent PGAM</shortName>
        <shortName evidence="4">PGAM</shortName>
        <shortName evidence="4">Phosphoglyceromutase</shortName>
        <shortName evidence="4">dPGM</shortName>
        <ecNumber evidence="4 8">5.4.2.11</ecNumber>
    </recommendedName>
</protein>
<evidence type="ECO:0000256" key="5">
    <source>
        <dbReference type="PIRSR" id="PIRSR613078-1"/>
    </source>
</evidence>
<keyword evidence="2 4" id="KW-0324">Glycolysis</keyword>
<dbReference type="PROSITE" id="PS00175">
    <property type="entry name" value="PG_MUTASE"/>
    <property type="match status" value="1"/>
</dbReference>
<dbReference type="EMBL" id="MFJB01000043">
    <property type="protein sequence ID" value="OGF99938.1"/>
    <property type="molecule type" value="Genomic_DNA"/>
</dbReference>
<feature type="binding site" evidence="4 6">
    <location>
        <position position="96"/>
    </location>
    <ligand>
        <name>substrate</name>
    </ligand>
</feature>
<dbReference type="GO" id="GO:0004619">
    <property type="term" value="F:phosphoglycerate mutase activity"/>
    <property type="evidence" value="ECO:0007669"/>
    <property type="project" value="UniProtKB-UniRule"/>
</dbReference>
<comment type="catalytic activity">
    <reaction evidence="4 8">
        <text>(2R)-2-phosphoglycerate = (2R)-3-phosphoglycerate</text>
        <dbReference type="Rhea" id="RHEA:15901"/>
        <dbReference type="ChEBI" id="CHEBI:58272"/>
        <dbReference type="ChEBI" id="CHEBI:58289"/>
        <dbReference type="EC" id="5.4.2.11"/>
    </reaction>
</comment>
<feature type="binding site" evidence="4 6">
    <location>
        <begin position="8"/>
        <end position="15"/>
    </location>
    <ligand>
        <name>substrate</name>
    </ligand>
</feature>
<evidence type="ECO:0000256" key="3">
    <source>
        <dbReference type="ARBA" id="ARBA00023235"/>
    </source>
</evidence>